<accession>A0AA86RXS7</accession>
<dbReference type="AlphaFoldDB" id="A0AA86RXS7"/>
<name>A0AA86RXS7_9FABA</name>
<dbReference type="Gramene" id="rna-AYBTSS11_LOCUS5193">
    <property type="protein sequence ID" value="CAJ1931330.1"/>
    <property type="gene ID" value="gene-AYBTSS11_LOCUS5193"/>
</dbReference>
<dbReference type="Proteomes" id="UP001189624">
    <property type="component" value="Chromosome 2"/>
</dbReference>
<gene>
    <name evidence="1" type="ORF">AYBTSS11_LOCUS5193</name>
</gene>
<organism evidence="1 2">
    <name type="scientific">Sphenostylis stenocarpa</name>
    <dbReference type="NCBI Taxonomy" id="92480"/>
    <lineage>
        <taxon>Eukaryota</taxon>
        <taxon>Viridiplantae</taxon>
        <taxon>Streptophyta</taxon>
        <taxon>Embryophyta</taxon>
        <taxon>Tracheophyta</taxon>
        <taxon>Spermatophyta</taxon>
        <taxon>Magnoliopsida</taxon>
        <taxon>eudicotyledons</taxon>
        <taxon>Gunneridae</taxon>
        <taxon>Pentapetalae</taxon>
        <taxon>rosids</taxon>
        <taxon>fabids</taxon>
        <taxon>Fabales</taxon>
        <taxon>Fabaceae</taxon>
        <taxon>Papilionoideae</taxon>
        <taxon>50 kb inversion clade</taxon>
        <taxon>NPAAA clade</taxon>
        <taxon>indigoferoid/millettioid clade</taxon>
        <taxon>Phaseoleae</taxon>
        <taxon>Sphenostylis</taxon>
    </lineage>
</organism>
<evidence type="ECO:0000313" key="2">
    <source>
        <dbReference type="Proteomes" id="UP001189624"/>
    </source>
</evidence>
<keyword evidence="2" id="KW-1185">Reference proteome</keyword>
<proteinExistence type="predicted"/>
<sequence>MHGVRETQKIDQKTDMHREIEMRMILVTPYKEDNFPESREVALYLLNVFVSVSH</sequence>
<reference evidence="1" key="1">
    <citation type="submission" date="2023-10" db="EMBL/GenBank/DDBJ databases">
        <authorList>
            <person name="Domelevo Entfellner J.-B."/>
        </authorList>
    </citation>
    <scope>NUCLEOTIDE SEQUENCE</scope>
</reference>
<dbReference type="EMBL" id="OY731399">
    <property type="protein sequence ID" value="CAJ1931330.1"/>
    <property type="molecule type" value="Genomic_DNA"/>
</dbReference>
<protein>
    <submittedName>
        <fullName evidence="1">Uncharacterized protein</fullName>
    </submittedName>
</protein>
<evidence type="ECO:0000313" key="1">
    <source>
        <dbReference type="EMBL" id="CAJ1931330.1"/>
    </source>
</evidence>